<dbReference type="Proteomes" id="UP000008207">
    <property type="component" value="Chromosome"/>
</dbReference>
<sequence>MRSGFGCEACGSPAVRFPAVLHEDAPIQCDRCGCTLMAWGAFKRRVEAETVRPDRARGDEAEAPAVSPNGPGSPRSGCA</sequence>
<evidence type="ECO:0000313" key="3">
    <source>
        <dbReference type="Proteomes" id="UP000008207"/>
    </source>
</evidence>
<dbReference type="KEGG" id="mno:Mnod_0023"/>
<dbReference type="HOGENOM" id="CLU_2650345_0_0_5"/>
<name>B8IT12_METNO</name>
<dbReference type="STRING" id="460265.Mnod_0023"/>
<evidence type="ECO:0000313" key="2">
    <source>
        <dbReference type="EMBL" id="ACL55074.1"/>
    </source>
</evidence>
<dbReference type="EMBL" id="CP001349">
    <property type="protein sequence ID" value="ACL55074.1"/>
    <property type="molecule type" value="Genomic_DNA"/>
</dbReference>
<dbReference type="AlphaFoldDB" id="B8IT12"/>
<evidence type="ECO:0000256" key="1">
    <source>
        <dbReference type="SAM" id="MobiDB-lite"/>
    </source>
</evidence>
<proteinExistence type="predicted"/>
<reference evidence="2 3" key="1">
    <citation type="submission" date="2009-01" db="EMBL/GenBank/DDBJ databases">
        <title>Complete sequence of chromosome of Methylobacterium nodulans ORS 2060.</title>
        <authorList>
            <consortium name="US DOE Joint Genome Institute"/>
            <person name="Lucas S."/>
            <person name="Copeland A."/>
            <person name="Lapidus A."/>
            <person name="Glavina del Rio T."/>
            <person name="Dalin E."/>
            <person name="Tice H."/>
            <person name="Bruce D."/>
            <person name="Goodwin L."/>
            <person name="Pitluck S."/>
            <person name="Sims D."/>
            <person name="Brettin T."/>
            <person name="Detter J.C."/>
            <person name="Han C."/>
            <person name="Larimer F."/>
            <person name="Land M."/>
            <person name="Hauser L."/>
            <person name="Kyrpides N."/>
            <person name="Ivanova N."/>
            <person name="Marx C.J."/>
            <person name="Richardson P."/>
        </authorList>
    </citation>
    <scope>NUCLEOTIDE SEQUENCE [LARGE SCALE GENOMIC DNA]</scope>
    <source>
        <strain evidence="3">LMG 21967 / CNCM I-2342 / ORS 2060</strain>
    </source>
</reference>
<protein>
    <submittedName>
        <fullName evidence="2">Uncharacterized protein</fullName>
    </submittedName>
</protein>
<organism evidence="2 3">
    <name type="scientific">Methylobacterium nodulans (strain LMG 21967 / CNCM I-2342 / ORS 2060)</name>
    <dbReference type="NCBI Taxonomy" id="460265"/>
    <lineage>
        <taxon>Bacteria</taxon>
        <taxon>Pseudomonadati</taxon>
        <taxon>Pseudomonadota</taxon>
        <taxon>Alphaproteobacteria</taxon>
        <taxon>Hyphomicrobiales</taxon>
        <taxon>Methylobacteriaceae</taxon>
        <taxon>Methylobacterium</taxon>
    </lineage>
</organism>
<dbReference type="eggNOG" id="ENOG503000J">
    <property type="taxonomic scope" value="Bacteria"/>
</dbReference>
<feature type="region of interest" description="Disordered" evidence="1">
    <location>
        <begin position="49"/>
        <end position="79"/>
    </location>
</feature>
<feature type="compositionally biased region" description="Basic and acidic residues" evidence="1">
    <location>
        <begin position="49"/>
        <end position="60"/>
    </location>
</feature>
<keyword evidence="3" id="KW-1185">Reference proteome</keyword>
<accession>B8IT12</accession>
<gene>
    <name evidence="2" type="ordered locus">Mnod_0023</name>
</gene>